<protein>
    <submittedName>
        <fullName evidence="2">Alkaline shock protein asp23</fullName>
    </submittedName>
</protein>
<dbReference type="InterPro" id="IPR005531">
    <property type="entry name" value="Asp23"/>
</dbReference>
<dbReference type="Pfam" id="PF03780">
    <property type="entry name" value="Asp23"/>
    <property type="match status" value="1"/>
</dbReference>
<evidence type="ECO:0000313" key="3">
    <source>
        <dbReference type="Proteomes" id="UP000277811"/>
    </source>
</evidence>
<sequence>MEGKYVTRTDLFCYILTGGLGVDKKERMERTEHNDVGSIRIADEVVGVIAGLAATEVPGVAGMSAGLVGGIAEMLGKKNLSKGVKVEVGEREAAVDLYIIVEYGVRIPDVALRVQENVKRGIESMTGLDVVEVNIHVQGVGFGSEEKDEDIRVR</sequence>
<name>A0A498R911_9FIRM</name>
<evidence type="ECO:0000256" key="1">
    <source>
        <dbReference type="ARBA" id="ARBA00005721"/>
    </source>
</evidence>
<organism evidence="2 3">
    <name type="scientific">Lucifera butyrica</name>
    <dbReference type="NCBI Taxonomy" id="1351585"/>
    <lineage>
        <taxon>Bacteria</taxon>
        <taxon>Bacillati</taxon>
        <taxon>Bacillota</taxon>
        <taxon>Negativicutes</taxon>
        <taxon>Veillonellales</taxon>
        <taxon>Veillonellaceae</taxon>
        <taxon>Lucifera</taxon>
    </lineage>
</organism>
<evidence type="ECO:0000313" key="2">
    <source>
        <dbReference type="EMBL" id="VBB08014.1"/>
    </source>
</evidence>
<dbReference type="Proteomes" id="UP000277811">
    <property type="component" value="Unassembled WGS sequence"/>
</dbReference>
<reference evidence="2 3" key="1">
    <citation type="submission" date="2018-06" db="EMBL/GenBank/DDBJ databases">
        <authorList>
            <person name="Strepis N."/>
        </authorList>
    </citation>
    <scope>NUCLEOTIDE SEQUENCE [LARGE SCALE GENOMIC DNA]</scope>
    <source>
        <strain evidence="2">LUCI</strain>
    </source>
</reference>
<proteinExistence type="inferred from homology"/>
<comment type="similarity">
    <text evidence="1">Belongs to the asp23 family.</text>
</comment>
<dbReference type="EMBL" id="UPPP01000083">
    <property type="protein sequence ID" value="VBB08014.1"/>
    <property type="molecule type" value="Genomic_DNA"/>
</dbReference>
<dbReference type="AlphaFoldDB" id="A0A498R911"/>
<gene>
    <name evidence="2" type="ORF">LUCI_3279</name>
</gene>
<accession>A0A498R911</accession>
<keyword evidence="3" id="KW-1185">Reference proteome</keyword>
<dbReference type="PANTHER" id="PTHR34297:SF2">
    <property type="entry name" value="ASP23_GLS24 FAMILY ENVELOPE STRESS RESPONSE PROTEIN"/>
    <property type="match status" value="1"/>
</dbReference>
<dbReference type="PANTHER" id="PTHR34297">
    <property type="entry name" value="HYPOTHETICAL CYTOSOLIC PROTEIN-RELATED"/>
    <property type="match status" value="1"/>
</dbReference>